<dbReference type="Pfam" id="PF22669">
    <property type="entry name" value="Exo_endo_phos2"/>
    <property type="match status" value="1"/>
</dbReference>
<gene>
    <name evidence="7" type="ORF">SISSUDRAFT_134955</name>
</gene>
<evidence type="ECO:0000256" key="2">
    <source>
        <dbReference type="ARBA" id="ARBA00004580"/>
    </source>
</evidence>
<protein>
    <submittedName>
        <fullName evidence="7">DNase I-like protein</fullName>
    </submittedName>
</protein>
<dbReference type="PANTHER" id="PTHR11200:SF300">
    <property type="entry name" value="TYPE II INOSITOL 1,4,5-TRISPHOSPHATE 5-PHOSPHATASE"/>
    <property type="match status" value="1"/>
</dbReference>
<evidence type="ECO:0000259" key="6">
    <source>
        <dbReference type="PROSITE" id="PS50238"/>
    </source>
</evidence>
<dbReference type="GO" id="GO:0031901">
    <property type="term" value="C:early endosome membrane"/>
    <property type="evidence" value="ECO:0007669"/>
    <property type="project" value="UniProtKB-SubCell"/>
</dbReference>
<dbReference type="Gene3D" id="3.60.10.10">
    <property type="entry name" value="Endonuclease/exonuclease/phosphatase"/>
    <property type="match status" value="1"/>
</dbReference>
<dbReference type="GO" id="GO:0046856">
    <property type="term" value="P:phosphatidylinositol dephosphorylation"/>
    <property type="evidence" value="ECO:0007669"/>
    <property type="project" value="InterPro"/>
</dbReference>
<dbReference type="InterPro" id="IPR000198">
    <property type="entry name" value="RhoGAP_dom"/>
</dbReference>
<dbReference type="InterPro" id="IPR013783">
    <property type="entry name" value="Ig-like_fold"/>
</dbReference>
<dbReference type="AlphaFoldDB" id="A0A166AVD2"/>
<dbReference type="SMART" id="SM00324">
    <property type="entry name" value="RhoGAP"/>
    <property type="match status" value="1"/>
</dbReference>
<sequence>MRISRNLRMCSFNVNGRPPNGDIEEWILGKRVHRKSTAKSLEPLDDDLDTGSQLHSSADPESPVTACEAEDSATLNGSEDPYPDMIIVSFQEMDLSTEGLLYATAASASKGDAWISAISEALSFSEGGSYLKIASKQLVGLFMCIFVKEQFASGCRIDDITTCAAGTGILGVMANKGAVAISLVFPGTSTRLSFINSHLAAFDEMLDKRNSDFHDLSRRLRFVDKGGSERFVFESHVLFWMGDLNYRIELPQEDVRELMSDKSEHRIESFRTLWRFDQLKSSQEKGLAFKGFKEAPLEFLPTYRFASGYGSDDLGYDLKRRPAWTDRILYLPSPMTPVTQISYESHPEITMSDHKPISAEFLITTHKIHDKKQEYVLEDILSKIRDTQIPEVRQAHDDRRPIPRLRLSPSTIELGDIRYQEPQEAVLTLENIGETACAWRWIPKSMDGAIVPAWLSVAPTFGLIPPQASCTVHLVVQVDYLNAQAFNEGVSTIDDTLVLHVVGGQDHFLQVCGNYQASCFGNSLNWLVRLPCSAREFSKNRDRWELLPENGALSCPRELGRLLEWLMSNAVTFDDLFLQPGDPQVVKRIRENLDTGDEFDFIPAVDKQTLAFAFGETLIQLLESLSEPLIPWALHGDCANATSRDMAFAIIHEMTSYSASSLVTITAFLHFLSLQPSKRKTDRVNDLVLKFAPILLRDPPADSPELLASSLSPLQKRRFVEYFFVT</sequence>
<dbReference type="EMBL" id="KV428130">
    <property type="protein sequence ID" value="KZT35716.1"/>
    <property type="molecule type" value="Genomic_DNA"/>
</dbReference>
<dbReference type="Gene3D" id="1.10.555.10">
    <property type="entry name" value="Rho GTPase activation protein"/>
    <property type="match status" value="1"/>
</dbReference>
<dbReference type="Pfam" id="PF21310">
    <property type="entry name" value="OCRL-like_ASH"/>
    <property type="match status" value="1"/>
</dbReference>
<dbReference type="PANTHER" id="PTHR11200">
    <property type="entry name" value="INOSITOL 5-PHOSPHATASE"/>
    <property type="match status" value="1"/>
</dbReference>
<evidence type="ECO:0000256" key="1">
    <source>
        <dbReference type="ARBA" id="ARBA00004146"/>
    </source>
</evidence>
<dbReference type="Gene3D" id="2.60.40.10">
    <property type="entry name" value="Immunoglobulins"/>
    <property type="match status" value="1"/>
</dbReference>
<dbReference type="OrthoDB" id="7862313at2759"/>
<dbReference type="STRING" id="1314776.A0A166AVD2"/>
<dbReference type="GO" id="GO:0007165">
    <property type="term" value="P:signal transduction"/>
    <property type="evidence" value="ECO:0007669"/>
    <property type="project" value="InterPro"/>
</dbReference>
<dbReference type="PROSITE" id="PS50238">
    <property type="entry name" value="RHOGAP"/>
    <property type="match status" value="1"/>
</dbReference>
<dbReference type="GO" id="GO:0004439">
    <property type="term" value="F:phosphatidylinositol-4,5-bisphosphate 5-phosphatase activity"/>
    <property type="evidence" value="ECO:0007669"/>
    <property type="project" value="TreeGrafter"/>
</dbReference>
<dbReference type="SMART" id="SM00128">
    <property type="entry name" value="IPPc"/>
    <property type="match status" value="1"/>
</dbReference>
<evidence type="ECO:0000313" key="8">
    <source>
        <dbReference type="Proteomes" id="UP000076798"/>
    </source>
</evidence>
<dbReference type="SUPFAM" id="SSF56219">
    <property type="entry name" value="DNase I-like"/>
    <property type="match status" value="1"/>
</dbReference>
<keyword evidence="4" id="KW-0968">Cytoplasmic vesicle</keyword>
<dbReference type="Pfam" id="PF00620">
    <property type="entry name" value="RhoGAP"/>
    <property type="match status" value="1"/>
</dbReference>
<feature type="domain" description="Rho-GAP" evidence="6">
    <location>
        <begin position="545"/>
        <end position="726"/>
    </location>
</feature>
<accession>A0A166AVD2</accession>
<dbReference type="InterPro" id="IPR048869">
    <property type="entry name" value="OCRL-1_2_ASH"/>
</dbReference>
<evidence type="ECO:0000313" key="7">
    <source>
        <dbReference type="EMBL" id="KZT35716.1"/>
    </source>
</evidence>
<keyword evidence="8" id="KW-1185">Reference proteome</keyword>
<evidence type="ECO:0000256" key="3">
    <source>
        <dbReference type="ARBA" id="ARBA00022753"/>
    </source>
</evidence>
<dbReference type="InterPro" id="IPR000300">
    <property type="entry name" value="IPPc"/>
</dbReference>
<reference evidence="7 8" key="1">
    <citation type="journal article" date="2016" name="Mol. Biol. Evol.">
        <title>Comparative Genomics of Early-Diverging Mushroom-Forming Fungi Provides Insights into the Origins of Lignocellulose Decay Capabilities.</title>
        <authorList>
            <person name="Nagy L.G."/>
            <person name="Riley R."/>
            <person name="Tritt A."/>
            <person name="Adam C."/>
            <person name="Daum C."/>
            <person name="Floudas D."/>
            <person name="Sun H."/>
            <person name="Yadav J.S."/>
            <person name="Pangilinan J."/>
            <person name="Larsson K.H."/>
            <person name="Matsuura K."/>
            <person name="Barry K."/>
            <person name="Labutti K."/>
            <person name="Kuo R."/>
            <person name="Ohm R.A."/>
            <person name="Bhattacharya S.S."/>
            <person name="Shirouzu T."/>
            <person name="Yoshinaga Y."/>
            <person name="Martin F.M."/>
            <person name="Grigoriev I.V."/>
            <person name="Hibbett D.S."/>
        </authorList>
    </citation>
    <scope>NUCLEOTIDE SEQUENCE [LARGE SCALE GENOMIC DNA]</scope>
    <source>
        <strain evidence="7 8">HHB10207 ss-3</strain>
    </source>
</reference>
<dbReference type="InterPro" id="IPR008936">
    <property type="entry name" value="Rho_GTPase_activation_prot"/>
</dbReference>
<dbReference type="InterPro" id="IPR046985">
    <property type="entry name" value="IP5"/>
</dbReference>
<dbReference type="InterPro" id="IPR036691">
    <property type="entry name" value="Endo/exonu/phosph_ase_sf"/>
</dbReference>
<evidence type="ECO:0000256" key="4">
    <source>
        <dbReference type="ARBA" id="ARBA00023329"/>
    </source>
</evidence>
<evidence type="ECO:0000256" key="5">
    <source>
        <dbReference type="SAM" id="MobiDB-lite"/>
    </source>
</evidence>
<organism evidence="7 8">
    <name type="scientific">Sistotremastrum suecicum HHB10207 ss-3</name>
    <dbReference type="NCBI Taxonomy" id="1314776"/>
    <lineage>
        <taxon>Eukaryota</taxon>
        <taxon>Fungi</taxon>
        <taxon>Dikarya</taxon>
        <taxon>Basidiomycota</taxon>
        <taxon>Agaricomycotina</taxon>
        <taxon>Agaricomycetes</taxon>
        <taxon>Sistotremastrales</taxon>
        <taxon>Sistotremastraceae</taxon>
        <taxon>Sistotremastrum</taxon>
    </lineage>
</organism>
<keyword evidence="3" id="KW-0967">Endosome</keyword>
<comment type="subcellular location">
    <subcellularLocation>
        <location evidence="2">Cytoplasmic vesicle</location>
        <location evidence="2">Phagosome membrane</location>
    </subcellularLocation>
    <subcellularLocation>
        <location evidence="1">Early endosome membrane</location>
    </subcellularLocation>
</comment>
<dbReference type="SUPFAM" id="SSF48350">
    <property type="entry name" value="GTPase activation domain, GAP"/>
    <property type="match status" value="1"/>
</dbReference>
<dbReference type="Proteomes" id="UP000076798">
    <property type="component" value="Unassembled WGS sequence"/>
</dbReference>
<feature type="region of interest" description="Disordered" evidence="5">
    <location>
        <begin position="39"/>
        <end position="65"/>
    </location>
</feature>
<proteinExistence type="predicted"/>
<name>A0A166AVD2_9AGAM</name>